<sequence length="93" mass="9915">MTDNQAACVAAKFVKRGGIGKAIIGALLAMPTATVLLNKLKGWDPKKALRAPSVPAPMTPEAYKLLVVRLAAQQMRLGLARPNPLLESVRGLR</sequence>
<keyword evidence="1" id="KW-0472">Membrane</keyword>
<reference evidence="2" key="1">
    <citation type="journal article" date="2015" name="Nature">
        <title>Complex archaea that bridge the gap between prokaryotes and eukaryotes.</title>
        <authorList>
            <person name="Spang A."/>
            <person name="Saw J.H."/>
            <person name="Jorgensen S.L."/>
            <person name="Zaremba-Niedzwiedzka K."/>
            <person name="Martijn J."/>
            <person name="Lind A.E."/>
            <person name="van Eijk R."/>
            <person name="Schleper C."/>
            <person name="Guy L."/>
            <person name="Ettema T.J."/>
        </authorList>
    </citation>
    <scope>NUCLEOTIDE SEQUENCE</scope>
</reference>
<name>A0A0F9TUG5_9ZZZZ</name>
<proteinExistence type="predicted"/>
<keyword evidence="1" id="KW-1133">Transmembrane helix</keyword>
<dbReference type="EMBL" id="LAZR01001416">
    <property type="protein sequence ID" value="KKN45008.1"/>
    <property type="molecule type" value="Genomic_DNA"/>
</dbReference>
<gene>
    <name evidence="2" type="ORF">LCGC14_0687200</name>
</gene>
<keyword evidence="1" id="KW-0812">Transmembrane</keyword>
<evidence type="ECO:0000313" key="2">
    <source>
        <dbReference type="EMBL" id="KKN45008.1"/>
    </source>
</evidence>
<evidence type="ECO:0000256" key="1">
    <source>
        <dbReference type="SAM" id="Phobius"/>
    </source>
</evidence>
<protein>
    <submittedName>
        <fullName evidence="2">Uncharacterized protein</fullName>
    </submittedName>
</protein>
<accession>A0A0F9TUG5</accession>
<feature type="non-terminal residue" evidence="2">
    <location>
        <position position="93"/>
    </location>
</feature>
<dbReference type="AlphaFoldDB" id="A0A0F9TUG5"/>
<comment type="caution">
    <text evidence="2">The sequence shown here is derived from an EMBL/GenBank/DDBJ whole genome shotgun (WGS) entry which is preliminary data.</text>
</comment>
<organism evidence="2">
    <name type="scientific">marine sediment metagenome</name>
    <dbReference type="NCBI Taxonomy" id="412755"/>
    <lineage>
        <taxon>unclassified sequences</taxon>
        <taxon>metagenomes</taxon>
        <taxon>ecological metagenomes</taxon>
    </lineage>
</organism>
<feature type="transmembrane region" description="Helical" evidence="1">
    <location>
        <begin position="22"/>
        <end position="40"/>
    </location>
</feature>